<dbReference type="InterPro" id="IPR009057">
    <property type="entry name" value="Homeodomain-like_sf"/>
</dbReference>
<evidence type="ECO:0000259" key="5">
    <source>
        <dbReference type="PROSITE" id="PS50045"/>
    </source>
</evidence>
<reference evidence="6" key="1">
    <citation type="journal article" date="2014" name="Int. J. Syst. Evol. Microbiol.">
        <title>Complete genome sequence of Corynebacterium casei LMG S-19264T (=DSM 44701T), isolated from a smear-ripened cheese.</title>
        <authorList>
            <consortium name="US DOE Joint Genome Institute (JGI-PGF)"/>
            <person name="Walter F."/>
            <person name="Albersmeier A."/>
            <person name="Kalinowski J."/>
            <person name="Ruckert C."/>
        </authorList>
    </citation>
    <scope>NUCLEOTIDE SEQUENCE</scope>
    <source>
        <strain evidence="6">KCTC 23430</strain>
    </source>
</reference>
<dbReference type="Gene3D" id="3.40.50.2300">
    <property type="match status" value="1"/>
</dbReference>
<dbReference type="SMART" id="SM00382">
    <property type="entry name" value="AAA"/>
    <property type="match status" value="1"/>
</dbReference>
<dbReference type="PANTHER" id="PTHR32071">
    <property type="entry name" value="TRANSCRIPTIONAL REGULATORY PROTEIN"/>
    <property type="match status" value="1"/>
</dbReference>
<dbReference type="Gene3D" id="1.10.8.60">
    <property type="match status" value="1"/>
</dbReference>
<dbReference type="SUPFAM" id="SSF159800">
    <property type="entry name" value="PrpR receptor domain-like"/>
    <property type="match status" value="1"/>
</dbReference>
<name>A0A918XHS0_9GAMM</name>
<keyword evidence="7" id="KW-1185">Reference proteome</keyword>
<dbReference type="InterPro" id="IPR010524">
    <property type="entry name" value="Sig_transdc_resp-reg_PrpR_N"/>
</dbReference>
<feature type="domain" description="Sigma-54 factor interaction" evidence="5">
    <location>
        <begin position="212"/>
        <end position="444"/>
    </location>
</feature>
<dbReference type="PROSITE" id="PS50045">
    <property type="entry name" value="SIGMA54_INTERACT_4"/>
    <property type="match status" value="1"/>
</dbReference>
<dbReference type="EMBL" id="BMYM01000001">
    <property type="protein sequence ID" value="GHD32340.1"/>
    <property type="molecule type" value="Genomic_DNA"/>
</dbReference>
<dbReference type="Pfam" id="PF02954">
    <property type="entry name" value="HTH_8"/>
    <property type="match status" value="1"/>
</dbReference>
<dbReference type="SUPFAM" id="SSF46689">
    <property type="entry name" value="Homeodomain-like"/>
    <property type="match status" value="1"/>
</dbReference>
<accession>A0A918XHS0</accession>
<evidence type="ECO:0000256" key="3">
    <source>
        <dbReference type="ARBA" id="ARBA00023015"/>
    </source>
</evidence>
<sequence length="537" mass="58927">MASIRNSKVRVLLVGYRKFSELINAVVHEFEDQAEVTIVESVANGNTDYRSLVALHEPDVVASAGSNAAYLSATLSVPVISQPVSDADIVEALEKAQRIARNVHLFYYQAANAEPPRLLESLQGMVKFDFTPHGYTTSGQASESFQLAMAEERPGVIVGPSYTCHMAEQAGLPAILVYSRSSARDLLRAAIEAGNAYRGQTSAEPDKSRDEFVIRSPSMERLAKLAAIYARGDGAVLIQGESGTGKEHIAKEIHRLSDYQEGPLVALNCGSIPNDLFESELFGYVEGAFTSSRRGGRIGLIERANGGVLYLDEVGEMPASQQVKLLRVLQEKRVRPVGSNREIPLNFKLLSATNRDLGAAVAQGRFRDDLYYRLNVFSLQMPPLRERVEDVKAIAQYYLQRYARQYQVAIDAVSVYAGVAQHFANYHWPGNVRELQNFIERLVVNQAAQSQDPNAAPLEQVLPELFAPVSRASTSPASLREQETDAILEAMSRFNGDKNKVAQALGISTTTLWRRLRVIENSSGESSHSFSSGTTSG</sequence>
<dbReference type="SUPFAM" id="SSF52540">
    <property type="entry name" value="P-loop containing nucleoside triphosphate hydrolases"/>
    <property type="match status" value="1"/>
</dbReference>
<gene>
    <name evidence="6" type="primary">prpR</name>
    <name evidence="6" type="ORF">GCM10007053_16380</name>
</gene>
<keyword evidence="3" id="KW-0805">Transcription regulation</keyword>
<dbReference type="FunFam" id="3.40.50.300:FF:000006">
    <property type="entry name" value="DNA-binding transcriptional regulator NtrC"/>
    <property type="match status" value="1"/>
</dbReference>
<evidence type="ECO:0000313" key="6">
    <source>
        <dbReference type="EMBL" id="GHD32340.1"/>
    </source>
</evidence>
<dbReference type="Pfam" id="PF00158">
    <property type="entry name" value="Sigma54_activat"/>
    <property type="match status" value="1"/>
</dbReference>
<evidence type="ECO:0000256" key="2">
    <source>
        <dbReference type="ARBA" id="ARBA00022840"/>
    </source>
</evidence>
<keyword evidence="1" id="KW-0547">Nucleotide-binding</keyword>
<comment type="caution">
    <text evidence="6">The sequence shown here is derived from an EMBL/GenBank/DDBJ whole genome shotgun (WGS) entry which is preliminary data.</text>
</comment>
<dbReference type="InterPro" id="IPR002078">
    <property type="entry name" value="Sigma_54_int"/>
</dbReference>
<dbReference type="Pfam" id="PF25601">
    <property type="entry name" value="AAA_lid_14"/>
    <property type="match status" value="1"/>
</dbReference>
<dbReference type="InterPro" id="IPR025944">
    <property type="entry name" value="Sigma_54_int_dom_CS"/>
</dbReference>
<evidence type="ECO:0000256" key="1">
    <source>
        <dbReference type="ARBA" id="ARBA00022741"/>
    </source>
</evidence>
<dbReference type="RefSeq" id="WP_189477015.1">
    <property type="nucleotide sequence ID" value="NZ_BMYM01000001.1"/>
</dbReference>
<keyword evidence="2" id="KW-0067">ATP-binding</keyword>
<dbReference type="Proteomes" id="UP000644693">
    <property type="component" value="Unassembled WGS sequence"/>
</dbReference>
<organism evidence="6 7">
    <name type="scientific">Parahalioglobus pacificus</name>
    <dbReference type="NCBI Taxonomy" id="930806"/>
    <lineage>
        <taxon>Bacteria</taxon>
        <taxon>Pseudomonadati</taxon>
        <taxon>Pseudomonadota</taxon>
        <taxon>Gammaproteobacteria</taxon>
        <taxon>Cellvibrionales</taxon>
        <taxon>Halieaceae</taxon>
        <taxon>Parahalioglobus</taxon>
    </lineage>
</organism>
<dbReference type="Pfam" id="PF06506">
    <property type="entry name" value="PrpR_N"/>
    <property type="match status" value="1"/>
</dbReference>
<dbReference type="GO" id="GO:0000156">
    <property type="term" value="F:phosphorelay response regulator activity"/>
    <property type="evidence" value="ECO:0007669"/>
    <property type="project" value="InterPro"/>
</dbReference>
<dbReference type="InterPro" id="IPR058031">
    <property type="entry name" value="AAA_lid_NorR"/>
</dbReference>
<dbReference type="InterPro" id="IPR027417">
    <property type="entry name" value="P-loop_NTPase"/>
</dbReference>
<protein>
    <submittedName>
        <fullName evidence="6">Propionate catabolism operon regulatory protein PrpR</fullName>
    </submittedName>
</protein>
<dbReference type="InterPro" id="IPR002197">
    <property type="entry name" value="HTH_Fis"/>
</dbReference>
<evidence type="ECO:0000313" key="7">
    <source>
        <dbReference type="Proteomes" id="UP000644693"/>
    </source>
</evidence>
<dbReference type="InterPro" id="IPR025662">
    <property type="entry name" value="Sigma_54_int_dom_ATP-bd_1"/>
</dbReference>
<dbReference type="Gene3D" id="1.10.10.60">
    <property type="entry name" value="Homeodomain-like"/>
    <property type="match status" value="1"/>
</dbReference>
<dbReference type="PROSITE" id="PS00688">
    <property type="entry name" value="SIGMA54_INTERACT_3"/>
    <property type="match status" value="1"/>
</dbReference>
<dbReference type="InterPro" id="IPR003593">
    <property type="entry name" value="AAA+_ATPase"/>
</dbReference>
<dbReference type="PANTHER" id="PTHR32071:SF81">
    <property type="entry name" value="PROPIONATE CATABOLISM OPERON REGULATORY PROTEIN"/>
    <property type="match status" value="1"/>
</dbReference>
<keyword evidence="4" id="KW-0804">Transcription</keyword>
<dbReference type="Gene3D" id="3.40.50.300">
    <property type="entry name" value="P-loop containing nucleotide triphosphate hydrolases"/>
    <property type="match status" value="1"/>
</dbReference>
<dbReference type="GO" id="GO:0005524">
    <property type="term" value="F:ATP binding"/>
    <property type="evidence" value="ECO:0007669"/>
    <property type="project" value="UniProtKB-KW"/>
</dbReference>
<dbReference type="PROSITE" id="PS00675">
    <property type="entry name" value="SIGMA54_INTERACT_1"/>
    <property type="match status" value="1"/>
</dbReference>
<dbReference type="AlphaFoldDB" id="A0A918XHS0"/>
<evidence type="ECO:0000256" key="4">
    <source>
        <dbReference type="ARBA" id="ARBA00023163"/>
    </source>
</evidence>
<reference evidence="6" key="2">
    <citation type="submission" date="2020-09" db="EMBL/GenBank/DDBJ databases">
        <authorList>
            <person name="Sun Q."/>
            <person name="Kim S."/>
        </authorList>
    </citation>
    <scope>NUCLEOTIDE SEQUENCE</scope>
    <source>
        <strain evidence="6">KCTC 23430</strain>
    </source>
</reference>
<proteinExistence type="predicted"/>
<dbReference type="GO" id="GO:0043565">
    <property type="term" value="F:sequence-specific DNA binding"/>
    <property type="evidence" value="ECO:0007669"/>
    <property type="project" value="InterPro"/>
</dbReference>
<dbReference type="GO" id="GO:0006355">
    <property type="term" value="P:regulation of DNA-templated transcription"/>
    <property type="evidence" value="ECO:0007669"/>
    <property type="project" value="InterPro"/>
</dbReference>
<dbReference type="CDD" id="cd00009">
    <property type="entry name" value="AAA"/>
    <property type="match status" value="1"/>
</dbReference>